<dbReference type="Proteomes" id="UP000000644">
    <property type="component" value="Chromosome"/>
</dbReference>
<dbReference type="AlphaFoldDB" id="A1VRY3"/>
<evidence type="ECO:0000313" key="1">
    <source>
        <dbReference type="EMBL" id="ABM38411.1"/>
    </source>
</evidence>
<organism evidence="1 2">
    <name type="scientific">Polaromonas naphthalenivorans (strain CJ2)</name>
    <dbReference type="NCBI Taxonomy" id="365044"/>
    <lineage>
        <taxon>Bacteria</taxon>
        <taxon>Pseudomonadati</taxon>
        <taxon>Pseudomonadota</taxon>
        <taxon>Betaproteobacteria</taxon>
        <taxon>Burkholderiales</taxon>
        <taxon>Comamonadaceae</taxon>
        <taxon>Polaromonas</taxon>
    </lineage>
</organism>
<keyword evidence="2" id="KW-1185">Reference proteome</keyword>
<dbReference type="OrthoDB" id="8745705at2"/>
<dbReference type="HOGENOM" id="CLU_1154989_0_0_4"/>
<dbReference type="eggNOG" id="ENOG50348NY">
    <property type="taxonomic scope" value="Bacteria"/>
</dbReference>
<protein>
    <recommendedName>
        <fullName evidence="3">Phosphatidylglycerol lysyltransferase C-terminal domain-containing protein</fullName>
    </recommendedName>
</protein>
<gene>
    <name evidence="1" type="ordered locus">Pnap_3112</name>
</gene>
<sequence length="228" mass="26745">MLSKLRNFLDLLVEIAKLPVTHLHFDLDLNPDDVRLTYKHFTKPHEKYKIFKNKSLGAALIDLGQFNTREDYMNTHHRGVRDAKKAKSRGYVFCEIDRNNHIDGIHEINTSLEVRQGRRMDAYYLQKNSYYEPLKNYKYYGILDRGGRLMAYCNMGIYGDFAIFSQLMGYRNNDGIMNLLTTEAICQFIGDSAIKYIMYDTYFGANPGLKKFKTIIGFEPYRVKYHVK</sequence>
<dbReference type="RefSeq" id="WP_011802482.1">
    <property type="nucleotide sequence ID" value="NC_008781.1"/>
</dbReference>
<dbReference type="KEGG" id="pna:Pnap_3112"/>
<dbReference type="EMBL" id="CP000529">
    <property type="protein sequence ID" value="ABM38411.1"/>
    <property type="molecule type" value="Genomic_DNA"/>
</dbReference>
<evidence type="ECO:0000313" key="2">
    <source>
        <dbReference type="Proteomes" id="UP000000644"/>
    </source>
</evidence>
<name>A1VRY3_POLNA</name>
<reference evidence="2" key="1">
    <citation type="journal article" date="2009" name="Environ. Microbiol.">
        <title>The genome of Polaromonas naphthalenivorans strain CJ2, isolated from coal tar-contaminated sediment, reveals physiological and metabolic versatility and evolution through extensive horizontal gene transfer.</title>
        <authorList>
            <person name="Yagi J.M."/>
            <person name="Sims D."/>
            <person name="Brettin T."/>
            <person name="Bruce D."/>
            <person name="Madsen E.L."/>
        </authorList>
    </citation>
    <scope>NUCLEOTIDE SEQUENCE [LARGE SCALE GENOMIC DNA]</scope>
    <source>
        <strain evidence="2">CJ2</strain>
    </source>
</reference>
<accession>A1VRY3</accession>
<dbReference type="STRING" id="365044.Pnap_3112"/>
<evidence type="ECO:0008006" key="3">
    <source>
        <dbReference type="Google" id="ProtNLM"/>
    </source>
</evidence>
<proteinExistence type="predicted"/>